<keyword evidence="14 20" id="KW-1133">Transmembrane helix</keyword>
<keyword evidence="15 20" id="KW-0472">Membrane</keyword>
<dbReference type="PROSITE" id="PS00108">
    <property type="entry name" value="PROTEIN_KINASE_ST"/>
    <property type="match status" value="1"/>
</dbReference>
<dbReference type="Gene3D" id="2.60.120.200">
    <property type="match status" value="1"/>
</dbReference>
<feature type="chain" id="PRO_5035712792" description="non-specific serine/threonine protein kinase" evidence="21">
    <location>
        <begin position="31"/>
        <end position="678"/>
    </location>
</feature>
<evidence type="ECO:0000313" key="24">
    <source>
        <dbReference type="Proteomes" id="UP000825935"/>
    </source>
</evidence>
<keyword evidence="13 19" id="KW-0067">ATP-binding</keyword>
<gene>
    <name evidence="23" type="ORF">KP509_08G002200</name>
</gene>
<evidence type="ECO:0000259" key="22">
    <source>
        <dbReference type="PROSITE" id="PS50011"/>
    </source>
</evidence>
<dbReference type="Pfam" id="PF07714">
    <property type="entry name" value="PK_Tyr_Ser-Thr"/>
    <property type="match status" value="1"/>
</dbReference>
<dbReference type="GO" id="GO:0005524">
    <property type="term" value="F:ATP binding"/>
    <property type="evidence" value="ECO:0007669"/>
    <property type="project" value="UniProtKB-UniRule"/>
</dbReference>
<dbReference type="EC" id="2.7.11.1" evidence="4"/>
<sequence>MNYRIHPLLRFTSCLLPLFIPSALWGVVSQTQTTNFSFNGFGSADARAQITCYQSASFQENNLQLTETGAVQASGRCLYNKPIQLLHSETHNPLSFSTQFIFFIQPSANSGLADGIAFVIAPTLGGVNGSSQGYIGIFSNETNGKSSTHTLAVEFDTYKNPEYEDMDDNHVGIDVNNIVSYAATSAAYRTSSYPTIQNANDGYAVLMRNAAVHVWIDFNASTNQLNISVSRDLGVKPTYALISNSSLNLSELFNNDMYVGFSASTGTLPTVLYYVYAWSFSSNGHLAANVSIVSENTSKGTRNIAIIIGVVLGAVGSVITLLISLYMYRRRKLLKLKYLSQDQWRSALQEGLPQEFTYHELAKATNNFNEKNRLGSGGFGEVFQGTIATSGVSIAVKRISNESKQGLKEFVSEVTTIGRLRHRNLVPLLGWSQEKGLLLVYELMPHGSLDQVLFNHPEQLSWDQRLNILRGVAAALLYLHEEYEQKIIHRDVKASNVMLDAQMNARLGDFGLARLYGHDVVHSTTNVAGTWGYMAPESFFTRKATEQTDVFSFGALILEVVTGRRIGVMIEEISCSMLEWLWTLQRNNNLVEAIDPVLLKEDKDSNDMIKIVLELGILCCFPDPKVRPLTRRIVQILNGETPLPTMPSIASPSSLLSPVAMPLFSESSSSFLAYKTET</sequence>
<evidence type="ECO:0000256" key="19">
    <source>
        <dbReference type="PROSITE-ProRule" id="PRU10141"/>
    </source>
</evidence>
<dbReference type="PROSITE" id="PS00307">
    <property type="entry name" value="LECTIN_LEGUME_BETA"/>
    <property type="match status" value="1"/>
</dbReference>
<comment type="caution">
    <text evidence="23">The sequence shown here is derived from an EMBL/GenBank/DDBJ whole genome shotgun (WGS) entry which is preliminary data.</text>
</comment>
<evidence type="ECO:0000313" key="23">
    <source>
        <dbReference type="EMBL" id="KAH7430513.1"/>
    </source>
</evidence>
<evidence type="ECO:0000256" key="13">
    <source>
        <dbReference type="ARBA" id="ARBA00022840"/>
    </source>
</evidence>
<dbReference type="FunFam" id="1.10.510.10:FF:000108">
    <property type="entry name" value="L-type lectin-domain containing receptor kinase S.4"/>
    <property type="match status" value="1"/>
</dbReference>
<keyword evidence="11 19" id="KW-0547">Nucleotide-binding</keyword>
<dbReference type="SMART" id="SM00220">
    <property type="entry name" value="S_TKc"/>
    <property type="match status" value="1"/>
</dbReference>
<dbReference type="PROSITE" id="PS00107">
    <property type="entry name" value="PROTEIN_KINASE_ATP"/>
    <property type="match status" value="1"/>
</dbReference>
<reference evidence="23" key="1">
    <citation type="submission" date="2021-08" db="EMBL/GenBank/DDBJ databases">
        <title>WGS assembly of Ceratopteris richardii.</title>
        <authorList>
            <person name="Marchant D.B."/>
            <person name="Chen G."/>
            <person name="Jenkins J."/>
            <person name="Shu S."/>
            <person name="Leebens-Mack J."/>
            <person name="Grimwood J."/>
            <person name="Schmutz J."/>
            <person name="Soltis P."/>
            <person name="Soltis D."/>
            <person name="Chen Z.-H."/>
        </authorList>
    </citation>
    <scope>NUCLEOTIDE SEQUENCE</scope>
    <source>
        <strain evidence="23">Whitten #5841</strain>
        <tissue evidence="23">Leaf</tissue>
    </source>
</reference>
<dbReference type="GO" id="GO:0051707">
    <property type="term" value="P:response to other organism"/>
    <property type="evidence" value="ECO:0007669"/>
    <property type="project" value="UniProtKB-ARBA"/>
</dbReference>
<dbReference type="InterPro" id="IPR001245">
    <property type="entry name" value="Ser-Thr/Tyr_kinase_cat_dom"/>
</dbReference>
<keyword evidence="6" id="KW-0723">Serine/threonine-protein kinase</keyword>
<dbReference type="EMBL" id="CM035413">
    <property type="protein sequence ID" value="KAH7430513.1"/>
    <property type="molecule type" value="Genomic_DNA"/>
</dbReference>
<keyword evidence="24" id="KW-1185">Reference proteome</keyword>
<feature type="transmembrane region" description="Helical" evidence="20">
    <location>
        <begin position="304"/>
        <end position="328"/>
    </location>
</feature>
<evidence type="ECO:0000256" key="2">
    <source>
        <dbReference type="ARBA" id="ARBA00008536"/>
    </source>
</evidence>
<feature type="binding site" evidence="19">
    <location>
        <position position="397"/>
    </location>
    <ligand>
        <name>ATP</name>
        <dbReference type="ChEBI" id="CHEBI:30616"/>
    </ligand>
</feature>
<protein>
    <recommendedName>
        <fullName evidence="4">non-specific serine/threonine protein kinase</fullName>
        <ecNumber evidence="4">2.7.11.1</ecNumber>
    </recommendedName>
</protein>
<evidence type="ECO:0000256" key="14">
    <source>
        <dbReference type="ARBA" id="ARBA00022989"/>
    </source>
</evidence>
<keyword evidence="9 21" id="KW-0732">Signal</keyword>
<keyword evidence="16" id="KW-0325">Glycoprotein</keyword>
<comment type="catalytic activity">
    <reaction evidence="17">
        <text>L-threonyl-[protein] + ATP = O-phospho-L-threonyl-[protein] + ADP + H(+)</text>
        <dbReference type="Rhea" id="RHEA:46608"/>
        <dbReference type="Rhea" id="RHEA-COMP:11060"/>
        <dbReference type="Rhea" id="RHEA-COMP:11605"/>
        <dbReference type="ChEBI" id="CHEBI:15378"/>
        <dbReference type="ChEBI" id="CHEBI:30013"/>
        <dbReference type="ChEBI" id="CHEBI:30616"/>
        <dbReference type="ChEBI" id="CHEBI:61977"/>
        <dbReference type="ChEBI" id="CHEBI:456216"/>
        <dbReference type="EC" id="2.7.11.1"/>
    </reaction>
</comment>
<proteinExistence type="inferred from homology"/>
<comment type="similarity">
    <text evidence="2">In the N-terminal section; belongs to the leguminous lectin family.</text>
</comment>
<feature type="domain" description="Protein kinase" evidence="22">
    <location>
        <begin position="368"/>
        <end position="646"/>
    </location>
</feature>
<dbReference type="PROSITE" id="PS50011">
    <property type="entry name" value="PROTEIN_KINASE_DOM"/>
    <property type="match status" value="1"/>
</dbReference>
<evidence type="ECO:0000256" key="20">
    <source>
        <dbReference type="SAM" id="Phobius"/>
    </source>
</evidence>
<evidence type="ECO:0000256" key="15">
    <source>
        <dbReference type="ARBA" id="ARBA00023136"/>
    </source>
</evidence>
<evidence type="ECO:0000256" key="7">
    <source>
        <dbReference type="ARBA" id="ARBA00022679"/>
    </source>
</evidence>
<dbReference type="SUPFAM" id="SSF56112">
    <property type="entry name" value="Protein kinase-like (PK-like)"/>
    <property type="match status" value="1"/>
</dbReference>
<dbReference type="Proteomes" id="UP000825935">
    <property type="component" value="Chromosome 8"/>
</dbReference>
<evidence type="ECO:0000256" key="18">
    <source>
        <dbReference type="ARBA" id="ARBA00048679"/>
    </source>
</evidence>
<dbReference type="Gene3D" id="3.30.200.20">
    <property type="entry name" value="Phosphorylase Kinase, domain 1"/>
    <property type="match status" value="1"/>
</dbReference>
<evidence type="ECO:0000256" key="17">
    <source>
        <dbReference type="ARBA" id="ARBA00047899"/>
    </source>
</evidence>
<feature type="signal peptide" evidence="21">
    <location>
        <begin position="1"/>
        <end position="30"/>
    </location>
</feature>
<evidence type="ECO:0000256" key="9">
    <source>
        <dbReference type="ARBA" id="ARBA00022729"/>
    </source>
</evidence>
<organism evidence="23 24">
    <name type="scientific">Ceratopteris richardii</name>
    <name type="common">Triangle waterfern</name>
    <dbReference type="NCBI Taxonomy" id="49495"/>
    <lineage>
        <taxon>Eukaryota</taxon>
        <taxon>Viridiplantae</taxon>
        <taxon>Streptophyta</taxon>
        <taxon>Embryophyta</taxon>
        <taxon>Tracheophyta</taxon>
        <taxon>Polypodiopsida</taxon>
        <taxon>Polypodiidae</taxon>
        <taxon>Polypodiales</taxon>
        <taxon>Pteridineae</taxon>
        <taxon>Pteridaceae</taxon>
        <taxon>Parkerioideae</taxon>
        <taxon>Ceratopteris</taxon>
    </lineage>
</organism>
<evidence type="ECO:0000256" key="8">
    <source>
        <dbReference type="ARBA" id="ARBA00022692"/>
    </source>
</evidence>
<evidence type="ECO:0000256" key="21">
    <source>
        <dbReference type="SAM" id="SignalP"/>
    </source>
</evidence>
<dbReference type="GO" id="GO:0004674">
    <property type="term" value="F:protein serine/threonine kinase activity"/>
    <property type="evidence" value="ECO:0007669"/>
    <property type="project" value="UniProtKB-KW"/>
</dbReference>
<evidence type="ECO:0000256" key="5">
    <source>
        <dbReference type="ARBA" id="ARBA00022475"/>
    </source>
</evidence>
<dbReference type="GO" id="GO:0030246">
    <property type="term" value="F:carbohydrate binding"/>
    <property type="evidence" value="ECO:0007669"/>
    <property type="project" value="UniProtKB-KW"/>
</dbReference>
<evidence type="ECO:0000256" key="11">
    <source>
        <dbReference type="ARBA" id="ARBA00022741"/>
    </source>
</evidence>
<dbReference type="SUPFAM" id="SSF49899">
    <property type="entry name" value="Concanavalin A-like lectins/glucanases"/>
    <property type="match status" value="1"/>
</dbReference>
<dbReference type="InterPro" id="IPR011009">
    <property type="entry name" value="Kinase-like_dom_sf"/>
</dbReference>
<dbReference type="GO" id="GO:0005886">
    <property type="term" value="C:plasma membrane"/>
    <property type="evidence" value="ECO:0007669"/>
    <property type="project" value="UniProtKB-SubCell"/>
</dbReference>
<dbReference type="OrthoDB" id="346907at2759"/>
<evidence type="ECO:0000256" key="6">
    <source>
        <dbReference type="ARBA" id="ARBA00022527"/>
    </source>
</evidence>
<comment type="subcellular location">
    <subcellularLocation>
        <location evidence="1">Cell membrane</location>
        <topology evidence="1">Single-pass type I membrane protein</topology>
    </subcellularLocation>
</comment>
<dbReference type="AlphaFoldDB" id="A0A8T2U9Q3"/>
<evidence type="ECO:0000256" key="10">
    <source>
        <dbReference type="ARBA" id="ARBA00022734"/>
    </source>
</evidence>
<keyword evidence="12" id="KW-0418">Kinase</keyword>
<keyword evidence="5" id="KW-1003">Cell membrane</keyword>
<evidence type="ECO:0000256" key="12">
    <source>
        <dbReference type="ARBA" id="ARBA00022777"/>
    </source>
</evidence>
<dbReference type="InterPro" id="IPR008271">
    <property type="entry name" value="Ser/Thr_kinase_AS"/>
</dbReference>
<dbReference type="InterPro" id="IPR050528">
    <property type="entry name" value="L-type_Lectin-RKs"/>
</dbReference>
<dbReference type="Pfam" id="PF00139">
    <property type="entry name" value="Lectin_legB"/>
    <property type="match status" value="1"/>
</dbReference>
<dbReference type="InterPro" id="IPR013320">
    <property type="entry name" value="ConA-like_dom_sf"/>
</dbReference>
<dbReference type="InterPro" id="IPR000719">
    <property type="entry name" value="Prot_kinase_dom"/>
</dbReference>
<dbReference type="InterPro" id="IPR001220">
    <property type="entry name" value="Legume_lectin_dom"/>
</dbReference>
<dbReference type="FunFam" id="3.30.200.20:FF:000162">
    <property type="entry name" value="Adenine nucleotide alpha hydrolase-like domain kinase"/>
    <property type="match status" value="1"/>
</dbReference>
<keyword evidence="8 20" id="KW-0812">Transmembrane</keyword>
<keyword evidence="7" id="KW-0808">Transferase</keyword>
<dbReference type="PANTHER" id="PTHR27007">
    <property type="match status" value="1"/>
</dbReference>
<dbReference type="OMA" id="MNYRIHP"/>
<dbReference type="CDD" id="cd06899">
    <property type="entry name" value="lectin_legume_LecRK_Arcelin_ConA"/>
    <property type="match status" value="1"/>
</dbReference>
<evidence type="ECO:0000256" key="4">
    <source>
        <dbReference type="ARBA" id="ARBA00012513"/>
    </source>
</evidence>
<dbReference type="InterPro" id="IPR017441">
    <property type="entry name" value="Protein_kinase_ATP_BS"/>
</dbReference>
<evidence type="ECO:0000256" key="16">
    <source>
        <dbReference type="ARBA" id="ARBA00023180"/>
    </source>
</evidence>
<dbReference type="InterPro" id="IPR019825">
    <property type="entry name" value="Lectin_legB_Mn/Ca_BS"/>
</dbReference>
<name>A0A8T2U9Q3_CERRI</name>
<keyword evidence="10" id="KW-0430">Lectin</keyword>
<dbReference type="Gene3D" id="1.10.510.10">
    <property type="entry name" value="Transferase(Phosphotransferase) domain 1"/>
    <property type="match status" value="1"/>
</dbReference>
<dbReference type="GO" id="GO:0006952">
    <property type="term" value="P:defense response"/>
    <property type="evidence" value="ECO:0007669"/>
    <property type="project" value="UniProtKB-ARBA"/>
</dbReference>
<evidence type="ECO:0000256" key="3">
    <source>
        <dbReference type="ARBA" id="ARBA00010217"/>
    </source>
</evidence>
<comment type="similarity">
    <text evidence="3">In the C-terminal section; belongs to the protein kinase superfamily. Ser/Thr protein kinase family.</text>
</comment>
<comment type="catalytic activity">
    <reaction evidence="18">
        <text>L-seryl-[protein] + ATP = O-phospho-L-seryl-[protein] + ADP + H(+)</text>
        <dbReference type="Rhea" id="RHEA:17989"/>
        <dbReference type="Rhea" id="RHEA-COMP:9863"/>
        <dbReference type="Rhea" id="RHEA-COMP:11604"/>
        <dbReference type="ChEBI" id="CHEBI:15378"/>
        <dbReference type="ChEBI" id="CHEBI:29999"/>
        <dbReference type="ChEBI" id="CHEBI:30616"/>
        <dbReference type="ChEBI" id="CHEBI:83421"/>
        <dbReference type="ChEBI" id="CHEBI:456216"/>
        <dbReference type="EC" id="2.7.11.1"/>
    </reaction>
</comment>
<evidence type="ECO:0000256" key="1">
    <source>
        <dbReference type="ARBA" id="ARBA00004251"/>
    </source>
</evidence>
<accession>A0A8T2U9Q3</accession>